<organism evidence="3 4">
    <name type="scientific">Euhalothece natronophila Z-M001</name>
    <dbReference type="NCBI Taxonomy" id="522448"/>
    <lineage>
        <taxon>Bacteria</taxon>
        <taxon>Bacillati</taxon>
        <taxon>Cyanobacteriota</taxon>
        <taxon>Cyanophyceae</taxon>
        <taxon>Oscillatoriophycideae</taxon>
        <taxon>Chroococcales</taxon>
        <taxon>Halothecacae</taxon>
        <taxon>Halothece cluster</taxon>
        <taxon>Euhalothece</taxon>
    </lineage>
</organism>
<evidence type="ECO:0000256" key="1">
    <source>
        <dbReference type="SAM" id="MobiDB-lite"/>
    </source>
</evidence>
<accession>A0A5B8NQK4</accession>
<dbReference type="EMBL" id="CP042326">
    <property type="protein sequence ID" value="QDZ40475.1"/>
    <property type="molecule type" value="Genomic_DNA"/>
</dbReference>
<feature type="region of interest" description="Disordered" evidence="1">
    <location>
        <begin position="1"/>
        <end position="24"/>
    </location>
</feature>
<evidence type="ECO:0000313" key="3">
    <source>
        <dbReference type="EMBL" id="QDZ40475.1"/>
    </source>
</evidence>
<evidence type="ECO:0000313" key="4">
    <source>
        <dbReference type="Proteomes" id="UP000318453"/>
    </source>
</evidence>
<keyword evidence="4" id="KW-1185">Reference proteome</keyword>
<keyword evidence="2" id="KW-1133">Transmembrane helix</keyword>
<name>A0A5B8NQK4_9CHRO</name>
<feature type="transmembrane region" description="Helical" evidence="2">
    <location>
        <begin position="54"/>
        <end position="71"/>
    </location>
</feature>
<protein>
    <submittedName>
        <fullName evidence="3">Uncharacterized protein</fullName>
    </submittedName>
</protein>
<reference evidence="3" key="1">
    <citation type="submission" date="2019-08" db="EMBL/GenBank/DDBJ databases">
        <title>Carotenoids and Carotenoid Binding Proteins in the Halophilic Cyanobacterium Euhalothece sp. ZM00.</title>
        <authorList>
            <person name="Cho S.M."/>
            <person name="Song J.Y."/>
            <person name="Park Y.-I."/>
        </authorList>
    </citation>
    <scope>NUCLEOTIDE SEQUENCE [LARGE SCALE GENOMIC DNA]</scope>
    <source>
        <strain evidence="3">Z-M001</strain>
    </source>
</reference>
<evidence type="ECO:0000256" key="2">
    <source>
        <dbReference type="SAM" id="Phobius"/>
    </source>
</evidence>
<keyword evidence="2" id="KW-0812">Transmembrane</keyword>
<dbReference type="AlphaFoldDB" id="A0A5B8NQK4"/>
<gene>
    <name evidence="3" type="ORF">FRE64_11225</name>
</gene>
<dbReference type="RefSeq" id="WP_146296252.1">
    <property type="nucleotide sequence ID" value="NZ_CP042326.1"/>
</dbReference>
<dbReference type="KEGG" id="enn:FRE64_11225"/>
<sequence>MSQHSSDDLVNFLRNNRPSSPPQQADIEDRLMAQIETETDTKVRFFPQLHHYKWVFSGVLAASLLLVFTGIRTLQPTPSQQNAELEDFLTENWEAVTTPSPSYSDWEFLTPEE</sequence>
<dbReference type="Proteomes" id="UP000318453">
    <property type="component" value="Chromosome"/>
</dbReference>
<keyword evidence="2" id="KW-0472">Membrane</keyword>
<proteinExistence type="predicted"/>
<dbReference type="OrthoDB" id="582668at2"/>